<dbReference type="Proteomes" id="UP001151699">
    <property type="component" value="Unassembled WGS sequence"/>
</dbReference>
<reference evidence="3" key="1">
    <citation type="submission" date="2022-07" db="EMBL/GenBank/DDBJ databases">
        <authorList>
            <person name="Trinca V."/>
            <person name="Uliana J.V.C."/>
            <person name="Torres T.T."/>
            <person name="Ward R.J."/>
            <person name="Monesi N."/>
        </authorList>
    </citation>
    <scope>NUCLEOTIDE SEQUENCE</scope>
    <source>
        <strain evidence="3">HSMRA1968</strain>
        <tissue evidence="3">Whole embryos</tissue>
    </source>
</reference>
<dbReference type="AlphaFoldDB" id="A0A9Q0MHU4"/>
<name>A0A9Q0MHU4_9DIPT</name>
<evidence type="ECO:0000313" key="5">
    <source>
        <dbReference type="Proteomes" id="UP001151699"/>
    </source>
</evidence>
<feature type="region of interest" description="Disordered" evidence="1">
    <location>
        <begin position="1"/>
        <end position="27"/>
    </location>
</feature>
<comment type="caution">
    <text evidence="3">The sequence shown here is derived from an EMBL/GenBank/DDBJ whole genome shotgun (WGS) entry which is preliminary data.</text>
</comment>
<accession>A0A9Q0MHU4</accession>
<feature type="non-terminal residue" evidence="3">
    <location>
        <position position="1"/>
    </location>
</feature>
<protein>
    <submittedName>
        <fullName evidence="3">Uncharacterized protein</fullName>
    </submittedName>
</protein>
<organism evidence="3 5">
    <name type="scientific">Pseudolycoriella hygida</name>
    <dbReference type="NCBI Taxonomy" id="35572"/>
    <lineage>
        <taxon>Eukaryota</taxon>
        <taxon>Metazoa</taxon>
        <taxon>Ecdysozoa</taxon>
        <taxon>Arthropoda</taxon>
        <taxon>Hexapoda</taxon>
        <taxon>Insecta</taxon>
        <taxon>Pterygota</taxon>
        <taxon>Neoptera</taxon>
        <taxon>Endopterygota</taxon>
        <taxon>Diptera</taxon>
        <taxon>Nematocera</taxon>
        <taxon>Sciaroidea</taxon>
        <taxon>Sciaridae</taxon>
        <taxon>Pseudolycoriella</taxon>
    </lineage>
</organism>
<gene>
    <name evidence="4" type="ORF">Bhyg_16477</name>
    <name evidence="2" type="ORF">Bhyg_16542</name>
    <name evidence="3" type="ORF">Bhyg_17006</name>
</gene>
<sequence>MDIQQDHNNNDAQTPHLNSNDDDDITMSWFNTESHFNSDSYSGLRRR</sequence>
<evidence type="ECO:0000256" key="1">
    <source>
        <dbReference type="SAM" id="MobiDB-lite"/>
    </source>
</evidence>
<dbReference type="EMBL" id="WJQU01006096">
    <property type="protein sequence ID" value="KAJ6601593.1"/>
    <property type="molecule type" value="Genomic_DNA"/>
</dbReference>
<evidence type="ECO:0000313" key="2">
    <source>
        <dbReference type="EMBL" id="KAJ6601593.1"/>
    </source>
</evidence>
<proteinExistence type="predicted"/>
<keyword evidence="5" id="KW-1185">Reference proteome</keyword>
<dbReference type="EMBL" id="WJQU01006094">
    <property type="protein sequence ID" value="KAJ6601643.1"/>
    <property type="molecule type" value="Genomic_DNA"/>
</dbReference>
<dbReference type="EMBL" id="WJQU01000769">
    <property type="protein sequence ID" value="KAJ6634283.1"/>
    <property type="molecule type" value="Genomic_DNA"/>
</dbReference>
<evidence type="ECO:0000313" key="3">
    <source>
        <dbReference type="EMBL" id="KAJ6601643.1"/>
    </source>
</evidence>
<evidence type="ECO:0000313" key="4">
    <source>
        <dbReference type="EMBL" id="KAJ6634283.1"/>
    </source>
</evidence>